<dbReference type="NCBIfam" id="TIGR01444">
    <property type="entry name" value="fkbM_fam"/>
    <property type="match status" value="1"/>
</dbReference>
<dbReference type="RefSeq" id="WP_184168156.1">
    <property type="nucleotide sequence ID" value="NZ_JACHLN010000002.1"/>
</dbReference>
<dbReference type="PANTHER" id="PTHR32026:SF10">
    <property type="entry name" value="METHYLTRANSFERASE-LIKE PROTEIN 24-RELATED"/>
    <property type="match status" value="1"/>
</dbReference>
<reference evidence="2 3" key="1">
    <citation type="submission" date="2020-08" db="EMBL/GenBank/DDBJ databases">
        <title>Functional genomics of gut bacteria from endangered species of beetles.</title>
        <authorList>
            <person name="Carlos-Shanley C."/>
        </authorList>
    </citation>
    <scope>NUCLEOTIDE SEQUENCE [LARGE SCALE GENOMIC DNA]</scope>
    <source>
        <strain evidence="2 3">S00224</strain>
    </source>
</reference>
<proteinExistence type="predicted"/>
<name>A0A7W7NTI3_9SPHN</name>
<gene>
    <name evidence="2" type="ORF">HNP52_002848</name>
</gene>
<accession>A0A7W7NTI3</accession>
<keyword evidence="2" id="KW-0808">Transferase</keyword>
<dbReference type="AlphaFoldDB" id="A0A7W7NTI3"/>
<dbReference type="SUPFAM" id="SSF53335">
    <property type="entry name" value="S-adenosyl-L-methionine-dependent methyltransferases"/>
    <property type="match status" value="1"/>
</dbReference>
<keyword evidence="3" id="KW-1185">Reference proteome</keyword>
<dbReference type="GO" id="GO:0032259">
    <property type="term" value="P:methylation"/>
    <property type="evidence" value="ECO:0007669"/>
    <property type="project" value="UniProtKB-KW"/>
</dbReference>
<dbReference type="Proteomes" id="UP000575241">
    <property type="component" value="Unassembled WGS sequence"/>
</dbReference>
<evidence type="ECO:0000259" key="1">
    <source>
        <dbReference type="Pfam" id="PF05050"/>
    </source>
</evidence>
<dbReference type="PANTHER" id="PTHR32026">
    <property type="entry name" value="METHYLTRANSFERASE-LIKE PROTEIN 24"/>
    <property type="match status" value="1"/>
</dbReference>
<dbReference type="InterPro" id="IPR026913">
    <property type="entry name" value="METTL24"/>
</dbReference>
<dbReference type="EMBL" id="JACHLN010000002">
    <property type="protein sequence ID" value="MBB4839779.1"/>
    <property type="molecule type" value="Genomic_DNA"/>
</dbReference>
<dbReference type="GO" id="GO:0008168">
    <property type="term" value="F:methyltransferase activity"/>
    <property type="evidence" value="ECO:0007669"/>
    <property type="project" value="UniProtKB-KW"/>
</dbReference>
<feature type="domain" description="Methyltransferase FkbM" evidence="1">
    <location>
        <begin position="54"/>
        <end position="198"/>
    </location>
</feature>
<dbReference type="Gene3D" id="3.40.50.150">
    <property type="entry name" value="Vaccinia Virus protein VP39"/>
    <property type="match status" value="1"/>
</dbReference>
<evidence type="ECO:0000313" key="3">
    <source>
        <dbReference type="Proteomes" id="UP000575241"/>
    </source>
</evidence>
<evidence type="ECO:0000313" key="2">
    <source>
        <dbReference type="EMBL" id="MBB4839779.1"/>
    </source>
</evidence>
<keyword evidence="2" id="KW-0489">Methyltransferase</keyword>
<sequence>MITFRRVARGLKNLYRREVLRDGPLLEAKRWFRDKGDTTLRLDYPLDEDSIVVDLGGYIGQWALDIHERYGSTVHVFEPVPSLHATCVERFSGKPKLHAHRYGLSDKDGTFAITDDGDASSFVSLEKSDSHINCELRSAPAALDALGLDHIDLLKLNIEGGEFAVLPALIEAGWLPRIRFLQIQFHTVGDYDAMRDAIRAKLAETHDEQWCYRFVWEGWERKPG</sequence>
<dbReference type="InterPro" id="IPR029063">
    <property type="entry name" value="SAM-dependent_MTases_sf"/>
</dbReference>
<protein>
    <submittedName>
        <fullName evidence="2">FkbM family methyltransferase</fullName>
    </submittedName>
</protein>
<dbReference type="Pfam" id="PF05050">
    <property type="entry name" value="Methyltransf_21"/>
    <property type="match status" value="1"/>
</dbReference>
<comment type="caution">
    <text evidence="2">The sequence shown here is derived from an EMBL/GenBank/DDBJ whole genome shotgun (WGS) entry which is preliminary data.</text>
</comment>
<dbReference type="InterPro" id="IPR006342">
    <property type="entry name" value="FkbM_mtfrase"/>
</dbReference>
<organism evidence="2 3">
    <name type="scientific">Sphingomonas kyeonggiensis</name>
    <dbReference type="NCBI Taxonomy" id="1268553"/>
    <lineage>
        <taxon>Bacteria</taxon>
        <taxon>Pseudomonadati</taxon>
        <taxon>Pseudomonadota</taxon>
        <taxon>Alphaproteobacteria</taxon>
        <taxon>Sphingomonadales</taxon>
        <taxon>Sphingomonadaceae</taxon>
        <taxon>Sphingomonas</taxon>
    </lineage>
</organism>